<organism evidence="4 5">
    <name type="scientific">Sipha flava</name>
    <name type="common">yellow sugarcane aphid</name>
    <dbReference type="NCBI Taxonomy" id="143950"/>
    <lineage>
        <taxon>Eukaryota</taxon>
        <taxon>Metazoa</taxon>
        <taxon>Ecdysozoa</taxon>
        <taxon>Arthropoda</taxon>
        <taxon>Hexapoda</taxon>
        <taxon>Insecta</taxon>
        <taxon>Pterygota</taxon>
        <taxon>Neoptera</taxon>
        <taxon>Paraneoptera</taxon>
        <taxon>Hemiptera</taxon>
        <taxon>Sternorrhyncha</taxon>
        <taxon>Aphidomorpha</taxon>
        <taxon>Aphidoidea</taxon>
        <taxon>Aphididae</taxon>
        <taxon>Sipha</taxon>
    </lineage>
</organism>
<evidence type="ECO:0000256" key="1">
    <source>
        <dbReference type="ARBA" id="ARBA00010872"/>
    </source>
</evidence>
<gene>
    <name evidence="5" type="primary">LOC112679414</name>
</gene>
<dbReference type="RefSeq" id="XP_025404990.1">
    <property type="nucleotide sequence ID" value="XM_025549205.1"/>
</dbReference>
<dbReference type="InterPro" id="IPR037464">
    <property type="entry name" value="Taspase1"/>
</dbReference>
<dbReference type="InterPro" id="IPR029055">
    <property type="entry name" value="Ntn_hydrolases_N"/>
</dbReference>
<dbReference type="SUPFAM" id="SSF56235">
    <property type="entry name" value="N-terminal nucleophile aminohydrolases (Ntn hydrolases)"/>
    <property type="match status" value="1"/>
</dbReference>
<dbReference type="CTD" id="55617"/>
<name>A0A8B8F2X0_9HEMI</name>
<dbReference type="GO" id="GO:0005737">
    <property type="term" value="C:cytoplasm"/>
    <property type="evidence" value="ECO:0007669"/>
    <property type="project" value="TreeGrafter"/>
</dbReference>
<evidence type="ECO:0000313" key="5">
    <source>
        <dbReference type="RefSeq" id="XP_025404990.1"/>
    </source>
</evidence>
<evidence type="ECO:0000313" key="4">
    <source>
        <dbReference type="Proteomes" id="UP000694846"/>
    </source>
</evidence>
<dbReference type="GeneID" id="112679414"/>
<keyword evidence="4" id="KW-1185">Reference proteome</keyword>
<reference evidence="5" key="1">
    <citation type="submission" date="2025-08" db="UniProtKB">
        <authorList>
            <consortium name="RefSeq"/>
        </authorList>
    </citation>
    <scope>IDENTIFICATION</scope>
    <source>
        <tissue evidence="5">Whole body</tissue>
    </source>
</reference>
<dbReference type="GO" id="GO:0004298">
    <property type="term" value="F:threonine-type endopeptidase activity"/>
    <property type="evidence" value="ECO:0007669"/>
    <property type="project" value="InterPro"/>
</dbReference>
<feature type="active site" description="Nucleophile" evidence="2">
    <location>
        <position position="127"/>
    </location>
</feature>
<evidence type="ECO:0000256" key="2">
    <source>
        <dbReference type="PIRSR" id="PIRSR600246-1"/>
    </source>
</evidence>
<comment type="similarity">
    <text evidence="1">Belongs to the Ntn-hydrolase family.</text>
</comment>
<dbReference type="InterPro" id="IPR000246">
    <property type="entry name" value="Peptidase_T2"/>
</dbReference>
<evidence type="ECO:0000256" key="3">
    <source>
        <dbReference type="PIRSR" id="PIRSR600246-3"/>
    </source>
</evidence>
<feature type="site" description="Cleavage; by autolysis" evidence="3">
    <location>
        <begin position="126"/>
        <end position="127"/>
    </location>
</feature>
<dbReference type="GO" id="GO:0051604">
    <property type="term" value="P:protein maturation"/>
    <property type="evidence" value="ECO:0007669"/>
    <property type="project" value="TreeGrafter"/>
</dbReference>
<dbReference type="Gene3D" id="3.60.20.30">
    <property type="entry name" value="(Glycosyl)asparaginase"/>
    <property type="match status" value="1"/>
</dbReference>
<dbReference type="AlphaFoldDB" id="A0A8B8F2X0"/>
<dbReference type="PANTHER" id="PTHR10188:SF8">
    <property type="entry name" value="THREONINE ASPARTASE 1"/>
    <property type="match status" value="1"/>
</dbReference>
<protein>
    <submittedName>
        <fullName evidence="5">Threonine aspartase 1 isoform X2</fullName>
    </submittedName>
</protein>
<sequence>MECVIAVHSGAGYQKVSKEACYKKICMKACKKGLEILKNNGSVLEAVTVATMVLEDSPLTNAGYGSNLTWNGSVECDASIMNGSSMHYGGVGAVSERAKKDFVRNKYNVINQNSSNSHQIGKSRLDTIGCVGMDKFGNVAASSSSGGILLKQDGRVGQAALLGSGCWAQMSDDVAIAVTTSGCGEHLIKTNLAREISRQVFNSSCPTIAINKSFNEDFIQSPLLRDYEEKLAGALILYKNKDYCEIISAHNTKSMCIAYATEYNKKSYLSRLLPNTSSGTSIMVQGYPI</sequence>
<proteinExistence type="inferred from homology"/>
<dbReference type="PANTHER" id="PTHR10188">
    <property type="entry name" value="L-ASPARAGINASE"/>
    <property type="match status" value="1"/>
</dbReference>
<dbReference type="Proteomes" id="UP000694846">
    <property type="component" value="Unplaced"/>
</dbReference>
<dbReference type="Pfam" id="PF01112">
    <property type="entry name" value="Asparaginase_2"/>
    <property type="match status" value="2"/>
</dbReference>
<dbReference type="CDD" id="cd04514">
    <property type="entry name" value="Taspase1_like"/>
    <property type="match status" value="1"/>
</dbReference>
<accession>A0A8B8F2X0</accession>
<dbReference type="OrthoDB" id="77601at2759"/>